<evidence type="ECO:0000256" key="1">
    <source>
        <dbReference type="SAM" id="SignalP"/>
    </source>
</evidence>
<feature type="chain" id="PRO_5018047241" description="Carboxypeptidase regulatory-like domain-containing protein" evidence="1">
    <location>
        <begin position="20"/>
        <end position="407"/>
    </location>
</feature>
<keyword evidence="1" id="KW-0732">Signal</keyword>
<name>A0A3N0GQS6_9ACTN</name>
<dbReference type="InterPro" id="IPR013783">
    <property type="entry name" value="Ig-like_fold"/>
</dbReference>
<feature type="signal peptide" evidence="1">
    <location>
        <begin position="1"/>
        <end position="19"/>
    </location>
</feature>
<gene>
    <name evidence="2" type="ORF">EFL26_10070</name>
</gene>
<protein>
    <recommendedName>
        <fullName evidence="4">Carboxypeptidase regulatory-like domain-containing protein</fullName>
    </recommendedName>
</protein>
<evidence type="ECO:0000313" key="3">
    <source>
        <dbReference type="Proteomes" id="UP000279994"/>
    </source>
</evidence>
<evidence type="ECO:0000313" key="2">
    <source>
        <dbReference type="EMBL" id="RNM14805.1"/>
    </source>
</evidence>
<dbReference type="Proteomes" id="UP000279994">
    <property type="component" value="Unassembled WGS sequence"/>
</dbReference>
<reference evidence="2 3" key="1">
    <citation type="submission" date="2018-11" db="EMBL/GenBank/DDBJ databases">
        <authorList>
            <person name="Li F."/>
        </authorList>
    </citation>
    <scope>NUCLEOTIDE SEQUENCE [LARGE SCALE GENOMIC DNA]</scope>
    <source>
        <strain evidence="2 3">Gsoil 818</strain>
    </source>
</reference>
<dbReference type="OrthoDB" id="3756669at2"/>
<dbReference type="Gene3D" id="2.60.40.10">
    <property type="entry name" value="Immunoglobulins"/>
    <property type="match status" value="1"/>
</dbReference>
<evidence type="ECO:0008006" key="4">
    <source>
        <dbReference type="Google" id="ProtNLM"/>
    </source>
</evidence>
<keyword evidence="3" id="KW-1185">Reference proteome</keyword>
<comment type="caution">
    <text evidence="2">The sequence shown here is derived from an EMBL/GenBank/DDBJ whole genome shotgun (WGS) entry which is preliminary data.</text>
</comment>
<dbReference type="AlphaFoldDB" id="A0A3N0GQS6"/>
<organism evidence="2 3">
    <name type="scientific">Nocardioides pocheonensis</name>
    <dbReference type="NCBI Taxonomy" id="661485"/>
    <lineage>
        <taxon>Bacteria</taxon>
        <taxon>Bacillati</taxon>
        <taxon>Actinomycetota</taxon>
        <taxon>Actinomycetes</taxon>
        <taxon>Propionibacteriales</taxon>
        <taxon>Nocardioidaceae</taxon>
        <taxon>Nocardioides</taxon>
    </lineage>
</organism>
<dbReference type="Gene3D" id="2.60.40.2700">
    <property type="match status" value="1"/>
</dbReference>
<proteinExistence type="predicted"/>
<dbReference type="GO" id="GO:0005975">
    <property type="term" value="P:carbohydrate metabolic process"/>
    <property type="evidence" value="ECO:0007669"/>
    <property type="project" value="UniProtKB-ARBA"/>
</dbReference>
<dbReference type="EMBL" id="RJSF01000037">
    <property type="protein sequence ID" value="RNM14805.1"/>
    <property type="molecule type" value="Genomic_DNA"/>
</dbReference>
<accession>A0A3N0GQS6</accession>
<sequence>MLALAGAALSLGVAAPANALAGHDLEGTVTGVGGAPVNDVCVDAYDAADGSYLGESCTGVDGAYSFDGLGATANQVKLFYYDDSSFSYAGDTQYVSTWVGSKFKPNATVLTYTPAGDTVVNISATPDAIISGTLAAADGHALTGSYWFDVVDSDGYWPNYSIARDGINFKIAVEPGTYRVGGYGYDNPATGDDINYLEKWWVDSDSMFTATPVTVTAAGVGGINFRLTDQLAARQAPSISGFAAVGRPLVASPGTWARSAGTEFSYQWKRGTTVVGTGAMYTPTAADFGQRLNVVVRAVNGTNAGEAASAATDPVRWPSDARGRAKALAGHKARFAVKIVSAKQSPVRGKVVVLRGTKVVHKAVKLVKGKAVIIVKGQPKGKQTYTVLYKGNSLLAKSAKNFTVRIH</sequence>